<comment type="subunit">
    <text evidence="4 6">Homodimer.</text>
</comment>
<dbReference type="GO" id="GO:0043420">
    <property type="term" value="P:anthranilate metabolic process"/>
    <property type="evidence" value="ECO:0007669"/>
    <property type="project" value="TreeGrafter"/>
</dbReference>
<dbReference type="UniPathway" id="UPA00334">
    <property type="reaction ID" value="UER00455"/>
</dbReference>
<dbReference type="NCBIfam" id="TIGR01814">
    <property type="entry name" value="kynureninase"/>
    <property type="match status" value="1"/>
</dbReference>
<dbReference type="GO" id="GO:0009435">
    <property type="term" value="P:NAD+ biosynthetic process"/>
    <property type="evidence" value="ECO:0007669"/>
    <property type="project" value="UniProtKB-UniRule"/>
</dbReference>
<keyword evidence="2 4" id="KW-0378">Hydrolase</keyword>
<dbReference type="PANTHER" id="PTHR14084:SF0">
    <property type="entry name" value="KYNURENINASE"/>
    <property type="match status" value="1"/>
</dbReference>
<feature type="binding site" evidence="4">
    <location>
        <position position="201"/>
    </location>
    <ligand>
        <name>pyridoxal 5'-phosphate</name>
        <dbReference type="ChEBI" id="CHEBI:597326"/>
    </ligand>
</feature>
<dbReference type="GO" id="GO:0097053">
    <property type="term" value="P:L-kynurenine catabolic process"/>
    <property type="evidence" value="ECO:0007669"/>
    <property type="project" value="UniProtKB-UniRule"/>
</dbReference>
<name>A0A840W7V0_9ACTN</name>
<comment type="similarity">
    <text evidence="4 6">Belongs to the kynureninase family.</text>
</comment>
<comment type="caution">
    <text evidence="4">Lacks conserved residue(s) required for the propagation of feature annotation.</text>
</comment>
<evidence type="ECO:0000313" key="8">
    <source>
        <dbReference type="Proteomes" id="UP000579647"/>
    </source>
</evidence>
<dbReference type="PIRSF" id="PIRSF038800">
    <property type="entry name" value="KYNU"/>
    <property type="match status" value="1"/>
</dbReference>
<dbReference type="UniPathway" id="UPA00253">
    <property type="reaction ID" value="UER00329"/>
</dbReference>
<dbReference type="GO" id="GO:0019441">
    <property type="term" value="P:L-tryptophan catabolic process to kynurenine"/>
    <property type="evidence" value="ECO:0007669"/>
    <property type="project" value="TreeGrafter"/>
</dbReference>
<organism evidence="7 8">
    <name type="scientific">Nocardiopsis metallicus</name>
    <dbReference type="NCBI Taxonomy" id="179819"/>
    <lineage>
        <taxon>Bacteria</taxon>
        <taxon>Bacillati</taxon>
        <taxon>Actinomycetota</taxon>
        <taxon>Actinomycetes</taxon>
        <taxon>Streptosporangiales</taxon>
        <taxon>Nocardiopsidaceae</taxon>
        <taxon>Nocardiopsis</taxon>
    </lineage>
</organism>
<dbReference type="Gene3D" id="3.40.640.10">
    <property type="entry name" value="Type I PLP-dependent aspartate aminotransferase-like (Major domain)"/>
    <property type="match status" value="1"/>
</dbReference>
<dbReference type="HAMAP" id="MF_01970">
    <property type="entry name" value="Kynureninase"/>
    <property type="match status" value="1"/>
</dbReference>
<dbReference type="Gene3D" id="3.90.1150.10">
    <property type="entry name" value="Aspartate Aminotransferase, domain 1"/>
    <property type="match status" value="1"/>
</dbReference>
<evidence type="ECO:0000256" key="3">
    <source>
        <dbReference type="ARBA" id="ARBA00022898"/>
    </source>
</evidence>
<dbReference type="GO" id="GO:0005737">
    <property type="term" value="C:cytoplasm"/>
    <property type="evidence" value="ECO:0007669"/>
    <property type="project" value="UniProtKB-UniRule"/>
</dbReference>
<evidence type="ECO:0000256" key="6">
    <source>
        <dbReference type="PIRNR" id="PIRNR038800"/>
    </source>
</evidence>
<evidence type="ECO:0000256" key="1">
    <source>
        <dbReference type="ARBA" id="ARBA00022642"/>
    </source>
</evidence>
<keyword evidence="1 4" id="KW-0662">Pyridine nucleotide biosynthesis</keyword>
<keyword evidence="8" id="KW-1185">Reference proteome</keyword>
<comment type="function">
    <text evidence="4 6">Catalyzes the cleavage of L-kynurenine (L-Kyn) and L-3-hydroxykynurenine (L-3OHKyn) into anthranilic acid (AA) and 3-hydroxyanthranilic acid (3-OHAA), respectively.</text>
</comment>
<comment type="cofactor">
    <cofactor evidence="4 6">
        <name>pyridoxal 5'-phosphate</name>
        <dbReference type="ChEBI" id="CHEBI:597326"/>
    </cofactor>
</comment>
<reference evidence="7 8" key="1">
    <citation type="submission" date="2020-08" db="EMBL/GenBank/DDBJ databases">
        <title>Sequencing the genomes of 1000 actinobacteria strains.</title>
        <authorList>
            <person name="Klenk H.-P."/>
        </authorList>
    </citation>
    <scope>NUCLEOTIDE SEQUENCE [LARGE SCALE GENOMIC DNA]</scope>
    <source>
        <strain evidence="7 8">DSM 44598</strain>
    </source>
</reference>
<dbReference type="AlphaFoldDB" id="A0A840W7V0"/>
<dbReference type="RefSeq" id="WP_184360899.1">
    <property type="nucleotide sequence ID" value="NZ_BAAAKM010000039.1"/>
</dbReference>
<dbReference type="InterPro" id="IPR015422">
    <property type="entry name" value="PyrdxlP-dep_Trfase_small"/>
</dbReference>
<dbReference type="GO" id="GO:0030170">
    <property type="term" value="F:pyridoxal phosphate binding"/>
    <property type="evidence" value="ECO:0007669"/>
    <property type="project" value="UniProtKB-UniRule"/>
</dbReference>
<accession>A0A840W7V0</accession>
<sequence length="412" mass="44360">MTPTTREECAALDAADPLAALREEFVLPEGVIYLDGNSLGALPRSTPARVADMIEREWGQDLIRSWNDAGWWDKPRTLGAKVAPLVGADTDEVVVGDGASANLFKCLVTALRLSDRSVVLGEAGNFPTDLYVTEGAVGLAGAQQRRIDPDGPGLAQELAREDVAVLLLSHVDYRSGVLRDMAGITRLAHEHGTLVIWDLCHSVGAVPIELSGNDVDFAVGCTYKYLNAGPGAPAFLYAARRHHAAADQPLSGWHGHARPFDFTPDYEPAPGVSRFLSGSQPLVADAALEAGLDVWAKADLAHVRTKSLAMTDLFLARAASVGLASITPAEHERRGSQVALVQPEEGAGYPIVQALIERGVIGDFRAPDVMRFGFTPLYLRYVDVYDAATALVEVVESGEWRAERFNRRSQVT</sequence>
<dbReference type="Proteomes" id="UP000579647">
    <property type="component" value="Unassembled WGS sequence"/>
</dbReference>
<evidence type="ECO:0000256" key="2">
    <source>
        <dbReference type="ARBA" id="ARBA00022801"/>
    </source>
</evidence>
<dbReference type="GO" id="GO:0019805">
    <property type="term" value="P:quinolinate biosynthetic process"/>
    <property type="evidence" value="ECO:0007669"/>
    <property type="project" value="UniProtKB-UniRule"/>
</dbReference>
<gene>
    <name evidence="4" type="primary">kynU</name>
    <name evidence="7" type="ORF">HNR07_000288</name>
</gene>
<feature type="binding site" evidence="4">
    <location>
        <position position="223"/>
    </location>
    <ligand>
        <name>pyridoxal 5'-phosphate</name>
        <dbReference type="ChEBI" id="CHEBI:597326"/>
    </ligand>
</feature>
<evidence type="ECO:0000313" key="7">
    <source>
        <dbReference type="EMBL" id="MBB5489151.1"/>
    </source>
</evidence>
<dbReference type="InterPro" id="IPR015424">
    <property type="entry name" value="PyrdxlP-dep_Trfase"/>
</dbReference>
<keyword evidence="3 4" id="KW-0663">Pyridoxal phosphate</keyword>
<dbReference type="PANTHER" id="PTHR14084">
    <property type="entry name" value="KYNURENINASE"/>
    <property type="match status" value="1"/>
</dbReference>
<evidence type="ECO:0000256" key="5">
    <source>
        <dbReference type="NCBIfam" id="TIGR01814"/>
    </source>
</evidence>
<dbReference type="GO" id="GO:0030429">
    <property type="term" value="F:kynureninase activity"/>
    <property type="evidence" value="ECO:0007669"/>
    <property type="project" value="UniProtKB-UniRule"/>
</dbReference>
<feature type="binding site" evidence="4">
    <location>
        <position position="100"/>
    </location>
    <ligand>
        <name>pyridoxal 5'-phosphate</name>
        <dbReference type="ChEBI" id="CHEBI:597326"/>
    </ligand>
</feature>
<feature type="modified residue" description="N6-(pyridoxal phosphate)lysine" evidence="4">
    <location>
        <position position="224"/>
    </location>
</feature>
<comment type="catalytic activity">
    <reaction evidence="4 6">
        <text>L-kynurenine + H2O = anthranilate + L-alanine + H(+)</text>
        <dbReference type="Rhea" id="RHEA:16813"/>
        <dbReference type="ChEBI" id="CHEBI:15377"/>
        <dbReference type="ChEBI" id="CHEBI:15378"/>
        <dbReference type="ChEBI" id="CHEBI:16567"/>
        <dbReference type="ChEBI" id="CHEBI:57959"/>
        <dbReference type="ChEBI" id="CHEBI:57972"/>
        <dbReference type="EC" id="3.7.1.3"/>
    </reaction>
</comment>
<dbReference type="EMBL" id="JACHDO010000001">
    <property type="protein sequence ID" value="MBB5489151.1"/>
    <property type="molecule type" value="Genomic_DNA"/>
</dbReference>
<comment type="caution">
    <text evidence="7">The sequence shown here is derived from an EMBL/GenBank/DDBJ whole genome shotgun (WGS) entry which is preliminary data.</text>
</comment>
<feature type="binding site" evidence="4">
    <location>
        <position position="253"/>
    </location>
    <ligand>
        <name>pyridoxal 5'-phosphate</name>
        <dbReference type="ChEBI" id="CHEBI:597326"/>
    </ligand>
</feature>
<dbReference type="SUPFAM" id="SSF53383">
    <property type="entry name" value="PLP-dependent transferases"/>
    <property type="match status" value="1"/>
</dbReference>
<feature type="binding site" evidence="4">
    <location>
        <begin position="126"/>
        <end position="129"/>
    </location>
    <ligand>
        <name>pyridoxal 5'-phosphate</name>
        <dbReference type="ChEBI" id="CHEBI:597326"/>
    </ligand>
</feature>
<dbReference type="InterPro" id="IPR015421">
    <property type="entry name" value="PyrdxlP-dep_Trfase_major"/>
</dbReference>
<dbReference type="InterPro" id="IPR010111">
    <property type="entry name" value="Kynureninase"/>
</dbReference>
<protein>
    <recommendedName>
        <fullName evidence="4 5">Kynureninase</fullName>
        <ecNumber evidence="4 5">3.7.1.3</ecNumber>
    </recommendedName>
    <alternativeName>
        <fullName evidence="4">L-kynurenine hydrolase</fullName>
    </alternativeName>
</protein>
<evidence type="ECO:0000256" key="4">
    <source>
        <dbReference type="HAMAP-Rule" id="MF_01970"/>
    </source>
</evidence>
<feature type="binding site" evidence="4">
    <location>
        <position position="198"/>
    </location>
    <ligand>
        <name>pyridoxal 5'-phosphate</name>
        <dbReference type="ChEBI" id="CHEBI:597326"/>
    </ligand>
</feature>
<dbReference type="EC" id="3.7.1.3" evidence="4 5"/>
<comment type="catalytic activity">
    <reaction evidence="6">
        <text>3-hydroxy-L-kynurenine + H2O = 3-hydroxyanthranilate + L-alanine + H(+)</text>
        <dbReference type="Rhea" id="RHEA:25143"/>
        <dbReference type="ChEBI" id="CHEBI:15377"/>
        <dbReference type="ChEBI" id="CHEBI:15378"/>
        <dbReference type="ChEBI" id="CHEBI:36559"/>
        <dbReference type="ChEBI" id="CHEBI:57972"/>
        <dbReference type="ChEBI" id="CHEBI:58125"/>
        <dbReference type="EC" id="3.7.1.3"/>
    </reaction>
</comment>
<comment type="pathway">
    <text evidence="4 6">Amino-acid degradation; L-kynurenine degradation; L-alanine and anthranilate from L-kynurenine: step 1/1.</text>
</comment>
<dbReference type="Pfam" id="PF22580">
    <property type="entry name" value="KYNU_C"/>
    <property type="match status" value="1"/>
</dbReference>
<proteinExistence type="inferred from homology"/>
<comment type="pathway">
    <text evidence="4 6">Cofactor biosynthesis; NAD(+) biosynthesis; quinolinate from L-kynurenine: step 2/3.</text>
</comment>